<dbReference type="Proteomes" id="UP000093748">
    <property type="component" value="Unassembled WGS sequence"/>
</dbReference>
<evidence type="ECO:0000313" key="2">
    <source>
        <dbReference type="EMBL" id="OBP68091.1"/>
    </source>
</evidence>
<protein>
    <submittedName>
        <fullName evidence="2">Type II secretion system protein GspH</fullName>
    </submittedName>
</protein>
<comment type="caution">
    <text evidence="2">The sequence shown here is derived from an EMBL/GenBank/DDBJ whole genome shotgun (WGS) entry which is preliminary data.</text>
</comment>
<organism evidence="2 3">
    <name type="scientific">Rhizobium loti</name>
    <name type="common">Mesorhizobium loti</name>
    <dbReference type="NCBI Taxonomy" id="381"/>
    <lineage>
        <taxon>Bacteria</taxon>
        <taxon>Pseudomonadati</taxon>
        <taxon>Pseudomonadota</taxon>
        <taxon>Alphaproteobacteria</taxon>
        <taxon>Hyphomicrobiales</taxon>
        <taxon>Phyllobacteriaceae</taxon>
        <taxon>Mesorhizobium</taxon>
    </lineage>
</organism>
<dbReference type="EMBL" id="LZTJ01000036">
    <property type="protein sequence ID" value="OBP68091.1"/>
    <property type="molecule type" value="Genomic_DNA"/>
</dbReference>
<proteinExistence type="predicted"/>
<dbReference type="NCBIfam" id="TIGR02532">
    <property type="entry name" value="IV_pilin_GFxxxE"/>
    <property type="match status" value="1"/>
</dbReference>
<dbReference type="Gene3D" id="3.30.700.10">
    <property type="entry name" value="Glycoprotein, Type 4 Pilin"/>
    <property type="match status" value="1"/>
</dbReference>
<name>A0A1A5HMU0_RHILI</name>
<sequence>MTAAPAADTQAHATAGFTLVEMLVVLAIMALVAAIAAPGLVSHYRTKSLETVAGEITMRLRLSRISAIATARPKQVLVDLGSRLIRFGERDSLALPDDVKMTVVTGQETVVADRQTVLTFLPDGRASGMDIALQQKGRTARIAVNWLTGLPTWRTLP</sequence>
<dbReference type="AlphaFoldDB" id="A0A1A5HMU0"/>
<dbReference type="OrthoDB" id="8481584at2"/>
<accession>A0A1A5HMU0</accession>
<dbReference type="SUPFAM" id="SSF54523">
    <property type="entry name" value="Pili subunits"/>
    <property type="match status" value="1"/>
</dbReference>
<keyword evidence="1" id="KW-0812">Transmembrane</keyword>
<dbReference type="InterPro" id="IPR045584">
    <property type="entry name" value="Pilin-like"/>
</dbReference>
<dbReference type="Pfam" id="PF07963">
    <property type="entry name" value="N_methyl"/>
    <property type="match status" value="1"/>
</dbReference>
<evidence type="ECO:0000313" key="3">
    <source>
        <dbReference type="Proteomes" id="UP000093748"/>
    </source>
</evidence>
<dbReference type="InterPro" id="IPR012902">
    <property type="entry name" value="N_methyl_site"/>
</dbReference>
<feature type="transmembrane region" description="Helical" evidence="1">
    <location>
        <begin position="22"/>
        <end position="41"/>
    </location>
</feature>
<keyword evidence="1" id="KW-1133">Transmembrane helix</keyword>
<keyword evidence="1" id="KW-0472">Membrane</keyword>
<dbReference type="GeneID" id="66685736"/>
<reference evidence="3" key="1">
    <citation type="submission" date="2016-06" db="EMBL/GenBank/DDBJ databases">
        <title>NZP2037 Pacbio-Illumina hybrid assembly.</title>
        <authorList>
            <person name="Ramsay J.P."/>
        </authorList>
    </citation>
    <scope>NUCLEOTIDE SEQUENCE [LARGE SCALE GENOMIC DNA]</scope>
    <source>
        <strain evidence="3">R7ANS::ICEMlSym2042</strain>
    </source>
</reference>
<gene>
    <name evidence="2" type="ORF">BAE39_26310</name>
</gene>
<dbReference type="PROSITE" id="PS00409">
    <property type="entry name" value="PROKAR_NTER_METHYL"/>
    <property type="match status" value="1"/>
</dbReference>
<dbReference type="RefSeq" id="WP_032928969.1">
    <property type="nucleotide sequence ID" value="NZ_LZTH01000018.1"/>
</dbReference>
<evidence type="ECO:0000256" key="1">
    <source>
        <dbReference type="SAM" id="Phobius"/>
    </source>
</evidence>